<dbReference type="AlphaFoldDB" id="A0AAD9WPE6"/>
<dbReference type="SUPFAM" id="SSF56784">
    <property type="entry name" value="HAD-like"/>
    <property type="match status" value="1"/>
</dbReference>
<sequence>MDTGSHSMTLLQKMTAYFNKTGWPEKVKAPKSEAERKEFIASLQFGLVLQSWLSSIIFSLFMQYLLLGSGFRKGVKVAVCSTSNYKALSAIVSCLLGPERADKIKIFAGDVVPRQSLIQPFMYLAANTLNVDPSSCVVAEDSAIILAAAKAAGIKCIVTKITQPKRILNADAVFDCIGDPPEERFDLAFCGSLLQKQLFLGTD</sequence>
<feature type="transmembrane region" description="Helical" evidence="1">
    <location>
        <begin position="47"/>
        <end position="67"/>
    </location>
</feature>
<accession>A0AAD9WPE6</accession>
<keyword evidence="1" id="KW-1133">Transmembrane helix</keyword>
<keyword evidence="3" id="KW-1185">Reference proteome</keyword>
<proteinExistence type="predicted"/>
<gene>
    <name evidence="2" type="ORF">Ddye_032217</name>
</gene>
<dbReference type="PANTHER" id="PTHR42896:SF2">
    <property type="entry name" value="CBBY-LIKE PROTEIN"/>
    <property type="match status" value="1"/>
</dbReference>
<evidence type="ECO:0000313" key="3">
    <source>
        <dbReference type="Proteomes" id="UP001280121"/>
    </source>
</evidence>
<dbReference type="InterPro" id="IPR023198">
    <property type="entry name" value="PGP-like_dom2"/>
</dbReference>
<dbReference type="Proteomes" id="UP001280121">
    <property type="component" value="Unassembled WGS sequence"/>
</dbReference>
<protein>
    <submittedName>
        <fullName evidence="2">Uncharacterized protein</fullName>
    </submittedName>
</protein>
<dbReference type="PANTHER" id="PTHR42896">
    <property type="entry name" value="XYLULOSE-1,5-BISPHOSPHATE (XUBP) PHOSPHATASE"/>
    <property type="match status" value="1"/>
</dbReference>
<dbReference type="EMBL" id="JANJYI010000009">
    <property type="protein sequence ID" value="KAK2637425.1"/>
    <property type="molecule type" value="Genomic_DNA"/>
</dbReference>
<keyword evidence="1" id="KW-0472">Membrane</keyword>
<dbReference type="InterPro" id="IPR044999">
    <property type="entry name" value="CbbY-like"/>
</dbReference>
<dbReference type="InterPro" id="IPR036412">
    <property type="entry name" value="HAD-like_sf"/>
</dbReference>
<evidence type="ECO:0000256" key="1">
    <source>
        <dbReference type="SAM" id="Phobius"/>
    </source>
</evidence>
<dbReference type="GO" id="GO:0016787">
    <property type="term" value="F:hydrolase activity"/>
    <property type="evidence" value="ECO:0007669"/>
    <property type="project" value="InterPro"/>
</dbReference>
<dbReference type="Gene3D" id="1.10.150.240">
    <property type="entry name" value="Putative phosphatase, domain 2"/>
    <property type="match status" value="1"/>
</dbReference>
<reference evidence="2" key="1">
    <citation type="journal article" date="2023" name="Plant J.">
        <title>Genome sequences and population genomics provide insights into the demographic history, inbreeding, and mutation load of two 'living fossil' tree species of Dipteronia.</title>
        <authorList>
            <person name="Feng Y."/>
            <person name="Comes H.P."/>
            <person name="Chen J."/>
            <person name="Zhu S."/>
            <person name="Lu R."/>
            <person name="Zhang X."/>
            <person name="Li P."/>
            <person name="Qiu J."/>
            <person name="Olsen K.M."/>
            <person name="Qiu Y."/>
        </authorList>
    </citation>
    <scope>NUCLEOTIDE SEQUENCE</scope>
    <source>
        <strain evidence="2">KIB01</strain>
    </source>
</reference>
<keyword evidence="1" id="KW-0812">Transmembrane</keyword>
<organism evidence="2 3">
    <name type="scientific">Dipteronia dyeriana</name>
    <dbReference type="NCBI Taxonomy" id="168575"/>
    <lineage>
        <taxon>Eukaryota</taxon>
        <taxon>Viridiplantae</taxon>
        <taxon>Streptophyta</taxon>
        <taxon>Embryophyta</taxon>
        <taxon>Tracheophyta</taxon>
        <taxon>Spermatophyta</taxon>
        <taxon>Magnoliopsida</taxon>
        <taxon>eudicotyledons</taxon>
        <taxon>Gunneridae</taxon>
        <taxon>Pentapetalae</taxon>
        <taxon>rosids</taxon>
        <taxon>malvids</taxon>
        <taxon>Sapindales</taxon>
        <taxon>Sapindaceae</taxon>
        <taxon>Hippocastanoideae</taxon>
        <taxon>Acereae</taxon>
        <taxon>Dipteronia</taxon>
    </lineage>
</organism>
<comment type="caution">
    <text evidence="2">The sequence shown here is derived from an EMBL/GenBank/DDBJ whole genome shotgun (WGS) entry which is preliminary data.</text>
</comment>
<evidence type="ECO:0000313" key="2">
    <source>
        <dbReference type="EMBL" id="KAK2637425.1"/>
    </source>
</evidence>
<name>A0AAD9WPE6_9ROSI</name>
<dbReference type="InterPro" id="IPR023214">
    <property type="entry name" value="HAD_sf"/>
</dbReference>
<dbReference type="Gene3D" id="3.40.50.1000">
    <property type="entry name" value="HAD superfamily/HAD-like"/>
    <property type="match status" value="1"/>
</dbReference>